<proteinExistence type="predicted"/>
<dbReference type="InterPro" id="IPR054464">
    <property type="entry name" value="ULD_fung"/>
</dbReference>
<evidence type="ECO:0000313" key="2">
    <source>
        <dbReference type="EMBL" id="KAK4452023.1"/>
    </source>
</evidence>
<reference evidence="2" key="1">
    <citation type="journal article" date="2023" name="Mol. Phylogenet. Evol.">
        <title>Genome-scale phylogeny and comparative genomics of the fungal order Sordariales.</title>
        <authorList>
            <person name="Hensen N."/>
            <person name="Bonometti L."/>
            <person name="Westerberg I."/>
            <person name="Brannstrom I.O."/>
            <person name="Guillou S."/>
            <person name="Cros-Aarteil S."/>
            <person name="Calhoun S."/>
            <person name="Haridas S."/>
            <person name="Kuo A."/>
            <person name="Mondo S."/>
            <person name="Pangilinan J."/>
            <person name="Riley R."/>
            <person name="LaButti K."/>
            <person name="Andreopoulos B."/>
            <person name="Lipzen A."/>
            <person name="Chen C."/>
            <person name="Yan M."/>
            <person name="Daum C."/>
            <person name="Ng V."/>
            <person name="Clum A."/>
            <person name="Steindorff A."/>
            <person name="Ohm R.A."/>
            <person name="Martin F."/>
            <person name="Silar P."/>
            <person name="Natvig D.O."/>
            <person name="Lalanne C."/>
            <person name="Gautier V."/>
            <person name="Ament-Velasquez S.L."/>
            <person name="Kruys A."/>
            <person name="Hutchinson M.I."/>
            <person name="Powell A.J."/>
            <person name="Barry K."/>
            <person name="Miller A.N."/>
            <person name="Grigoriev I.V."/>
            <person name="Debuchy R."/>
            <person name="Gladieux P."/>
            <person name="Hiltunen Thoren M."/>
            <person name="Johannesson H."/>
        </authorList>
    </citation>
    <scope>NUCLEOTIDE SEQUENCE</scope>
    <source>
        <strain evidence="2">PSN243</strain>
    </source>
</reference>
<gene>
    <name evidence="2" type="ORF">QBC34DRAFT_398962</name>
</gene>
<protein>
    <recommendedName>
        <fullName evidence="1">Ubiquitin-like domain-containing protein</fullName>
    </recommendedName>
</protein>
<reference evidence="2" key="2">
    <citation type="submission" date="2023-05" db="EMBL/GenBank/DDBJ databases">
        <authorList>
            <consortium name="Lawrence Berkeley National Laboratory"/>
            <person name="Steindorff A."/>
            <person name="Hensen N."/>
            <person name="Bonometti L."/>
            <person name="Westerberg I."/>
            <person name="Brannstrom I.O."/>
            <person name="Guillou S."/>
            <person name="Cros-Aarteil S."/>
            <person name="Calhoun S."/>
            <person name="Haridas S."/>
            <person name="Kuo A."/>
            <person name="Mondo S."/>
            <person name="Pangilinan J."/>
            <person name="Riley R."/>
            <person name="Labutti K."/>
            <person name="Andreopoulos B."/>
            <person name="Lipzen A."/>
            <person name="Chen C."/>
            <person name="Yanf M."/>
            <person name="Daum C."/>
            <person name="Ng V."/>
            <person name="Clum A."/>
            <person name="Ohm R."/>
            <person name="Martin F."/>
            <person name="Silar P."/>
            <person name="Natvig D."/>
            <person name="Lalanne C."/>
            <person name="Gautier V."/>
            <person name="Ament-Velasquez S.L."/>
            <person name="Kruys A."/>
            <person name="Hutchinson M.I."/>
            <person name="Powell A.J."/>
            <person name="Barry K."/>
            <person name="Miller A.N."/>
            <person name="Grigoriev I.V."/>
            <person name="Debuchy R."/>
            <person name="Gladieux P."/>
            <person name="Thoren M.H."/>
            <person name="Johannesson H."/>
        </authorList>
    </citation>
    <scope>NUCLEOTIDE SEQUENCE</scope>
    <source>
        <strain evidence="2">PSN243</strain>
    </source>
</reference>
<feature type="domain" description="Ubiquitin-like" evidence="1">
    <location>
        <begin position="274"/>
        <end position="352"/>
    </location>
</feature>
<dbReference type="Proteomes" id="UP001321760">
    <property type="component" value="Unassembled WGS sequence"/>
</dbReference>
<evidence type="ECO:0000259" key="1">
    <source>
        <dbReference type="Pfam" id="PF22893"/>
    </source>
</evidence>
<evidence type="ECO:0000313" key="3">
    <source>
        <dbReference type="Proteomes" id="UP001321760"/>
    </source>
</evidence>
<keyword evidence="3" id="KW-1185">Reference proteome</keyword>
<sequence>MTSFHGEGSLSTKLNGCSKTRLMPVSRFSPPWPSSHSRLNHFSSHFRKSQEVATDQAQISVDLLDERGVALLPQCTASPTPHLGYHFGYHDPGGCERRSEELPDSSVIKLSLEESTRALDGTPVPPVKAIEAASRSRQYQLLEPAQGAGEIEPRKEEYLSATILGLSTPTTELDDSLNVAEESQEIETRIDNDLSMVTQQTQREIRDELQAISHKVVRLAKKTLVSQVPEESRADNPGPIRENSQPPTAQEMILAQNRPTDGFVTIEEGSLTRKKYEIPYELCSTWEGLCSVLTDKILGPLPQYEYSPVEWDDYEDYCGALKAGDVLVTSCPEGSTMIPSLWESLIKPGRWVKVLVDVPSPEERRARERGSE</sequence>
<comment type="caution">
    <text evidence="2">The sequence shown here is derived from an EMBL/GenBank/DDBJ whole genome shotgun (WGS) entry which is preliminary data.</text>
</comment>
<dbReference type="AlphaFoldDB" id="A0AAV9GXW0"/>
<organism evidence="2 3">
    <name type="scientific">Podospora aff. communis PSN243</name>
    <dbReference type="NCBI Taxonomy" id="3040156"/>
    <lineage>
        <taxon>Eukaryota</taxon>
        <taxon>Fungi</taxon>
        <taxon>Dikarya</taxon>
        <taxon>Ascomycota</taxon>
        <taxon>Pezizomycotina</taxon>
        <taxon>Sordariomycetes</taxon>
        <taxon>Sordariomycetidae</taxon>
        <taxon>Sordariales</taxon>
        <taxon>Podosporaceae</taxon>
        <taxon>Podospora</taxon>
    </lineage>
</organism>
<name>A0AAV9GXW0_9PEZI</name>
<accession>A0AAV9GXW0</accession>
<dbReference type="Pfam" id="PF22893">
    <property type="entry name" value="ULD_2"/>
    <property type="match status" value="1"/>
</dbReference>
<dbReference type="EMBL" id="MU865925">
    <property type="protein sequence ID" value="KAK4452023.1"/>
    <property type="molecule type" value="Genomic_DNA"/>
</dbReference>